<dbReference type="EMBL" id="BART01016779">
    <property type="protein sequence ID" value="GAG86092.1"/>
    <property type="molecule type" value="Genomic_DNA"/>
</dbReference>
<protein>
    <recommendedName>
        <fullName evidence="2">DinB-like domain-containing protein</fullName>
    </recommendedName>
</protein>
<dbReference type="Gene3D" id="1.20.120.450">
    <property type="entry name" value="dinb family like domain"/>
    <property type="match status" value="1"/>
</dbReference>
<dbReference type="Pfam" id="PF08020">
    <property type="entry name" value="DUF1706"/>
    <property type="match status" value="1"/>
</dbReference>
<dbReference type="SUPFAM" id="SSF109854">
    <property type="entry name" value="DinB/YfiT-like putative metalloenzymes"/>
    <property type="match status" value="1"/>
</dbReference>
<evidence type="ECO:0008006" key="2">
    <source>
        <dbReference type="Google" id="ProtNLM"/>
    </source>
</evidence>
<comment type="caution">
    <text evidence="1">The sequence shown here is derived from an EMBL/GenBank/DDBJ whole genome shotgun (WGS) entry which is preliminary data.</text>
</comment>
<proteinExistence type="predicted"/>
<dbReference type="InterPro" id="IPR034660">
    <property type="entry name" value="DinB/YfiT-like"/>
</dbReference>
<evidence type="ECO:0000313" key="1">
    <source>
        <dbReference type="EMBL" id="GAG86092.1"/>
    </source>
</evidence>
<sequence length="176" mass="20655">MDSLPDEFHNKNELLEKINIARELLYNSLDRIGRDLSYHFSEKPILHDGWSIKDTIVHLTEWELAMVRCLNTSLRGETPNQPPFGLLEEEVTQINADYYQQNKNKPIGQVLDEAQDSYQLILNAMQRVSENDLFDPRRFDWLQGKPFWPIVAANTCWHYEEHRGTIEKALSVENLE</sequence>
<dbReference type="InterPro" id="IPR012550">
    <property type="entry name" value="DUF1706"/>
</dbReference>
<organism evidence="1">
    <name type="scientific">marine sediment metagenome</name>
    <dbReference type="NCBI Taxonomy" id="412755"/>
    <lineage>
        <taxon>unclassified sequences</taxon>
        <taxon>metagenomes</taxon>
        <taxon>ecological metagenomes</taxon>
    </lineage>
</organism>
<reference evidence="1" key="1">
    <citation type="journal article" date="2014" name="Front. Microbiol.">
        <title>High frequency of phylogenetically diverse reductive dehalogenase-homologous genes in deep subseafloor sedimentary metagenomes.</title>
        <authorList>
            <person name="Kawai M."/>
            <person name="Futagami T."/>
            <person name="Toyoda A."/>
            <person name="Takaki Y."/>
            <person name="Nishi S."/>
            <person name="Hori S."/>
            <person name="Arai W."/>
            <person name="Tsubouchi T."/>
            <person name="Morono Y."/>
            <person name="Uchiyama I."/>
            <person name="Ito T."/>
            <person name="Fujiyama A."/>
            <person name="Inagaki F."/>
            <person name="Takami H."/>
        </authorList>
    </citation>
    <scope>NUCLEOTIDE SEQUENCE</scope>
    <source>
        <strain evidence="1">Expedition CK06-06</strain>
    </source>
</reference>
<name>X1BY93_9ZZZZ</name>
<accession>X1BY93</accession>
<gene>
    <name evidence="1" type="ORF">S01H4_32166</name>
</gene>
<dbReference type="AlphaFoldDB" id="X1BY93"/>